<reference evidence="3" key="1">
    <citation type="submission" date="2016-08" db="EMBL/GenBank/DDBJ databases">
        <title>VSG repertoire of Trypanosoma brucei EATRO 1125.</title>
        <authorList>
            <person name="Cross G.A."/>
        </authorList>
    </citation>
    <scope>NUCLEOTIDE SEQUENCE</scope>
    <source>
        <strain evidence="3">EATRO 1125</strain>
    </source>
</reference>
<evidence type="ECO:0000256" key="2">
    <source>
        <dbReference type="SAM" id="SignalP"/>
    </source>
</evidence>
<dbReference type="AlphaFoldDB" id="A0A1J0R5G7"/>
<accession>A0A1J0R5G7</accession>
<feature type="compositionally biased region" description="Basic and acidic residues" evidence="1">
    <location>
        <begin position="428"/>
        <end position="447"/>
    </location>
</feature>
<sequence length="514" mass="55246">MLHPHEFLAILSTQTLLSLLANANDEPTINGHVNDFCHERTYGLELRTVLTKRLSTSIQQTEELTLEHQLLSLAAERYRLTPKGPADAALRNLAQQQTMMQAKETKEKQPTLQKAIKVLDTKLAELATFEALTTAGPTSNTAATATVADDTTKKHFTGGTVKLCGTSTSVPTTTTKVCDTTKGHHSDVRKAGSIIKTLRTIALRPAKQLTQPTINLVVELQGSPQASNTMSAVAAKPACKDDNAGGSTMDDWQGIAMQTPTLTPTTTFQQIKIAETRTQQGPSGETKAPGELNLLIQDADLAAALDEAKTTEPTIYQKVSERDLNSLAIDGTIQKMAQAMLGATEQGKRLKGEPEKLTKQLCGGEAAKIRENFFDQLKNDKTTIPNGGTKIEGSTKVIAEGSNLATAMAYYYGENMKKGMLTAAGDNPKGDGKTDTGDKPGEKKDGGNKATAADCTGTEETNCDTKKCDWDKEKKDSKVKDGAVIISAVIKAPLLLAFLFFNPSPLNFFLAEIF</sequence>
<dbReference type="VEuPathDB" id="TriTrypDB:Tb427_000364500"/>
<proteinExistence type="predicted"/>
<organism evidence="3">
    <name type="scientific">Trypanosoma brucei</name>
    <dbReference type="NCBI Taxonomy" id="5691"/>
    <lineage>
        <taxon>Eukaryota</taxon>
        <taxon>Discoba</taxon>
        <taxon>Euglenozoa</taxon>
        <taxon>Kinetoplastea</taxon>
        <taxon>Metakinetoplastina</taxon>
        <taxon>Trypanosomatida</taxon>
        <taxon>Trypanosomatidae</taxon>
        <taxon>Trypanosoma</taxon>
    </lineage>
</organism>
<evidence type="ECO:0000313" key="3">
    <source>
        <dbReference type="EMBL" id="APD73087.1"/>
    </source>
</evidence>
<dbReference type="EMBL" id="KX699131">
    <property type="protein sequence ID" value="APD73087.1"/>
    <property type="molecule type" value="Genomic_DNA"/>
</dbReference>
<evidence type="ECO:0000256" key="1">
    <source>
        <dbReference type="SAM" id="MobiDB-lite"/>
    </source>
</evidence>
<dbReference type="VEuPathDB" id="TriTrypDB:Tb11.0750"/>
<feature type="region of interest" description="Disordered" evidence="1">
    <location>
        <begin position="423"/>
        <end position="464"/>
    </location>
</feature>
<feature type="chain" id="PRO_5012904573" evidence="2">
    <location>
        <begin position="24"/>
        <end position="514"/>
    </location>
</feature>
<protein>
    <submittedName>
        <fullName evidence="3">Variant surface glycoprotein 1125.250</fullName>
    </submittedName>
</protein>
<feature type="signal peptide" evidence="2">
    <location>
        <begin position="1"/>
        <end position="23"/>
    </location>
</feature>
<keyword evidence="2" id="KW-0732">Signal</keyword>
<name>A0A1J0R5G7_9TRYP</name>